<sequence length="131" mass="14062">MALVERHAQWSAADRRDHGRVDGRRLGIAGPRIPGLWLTALGITGLWVVALWIVALWIVALWIAHAPSLLRKPVWRKRPIGTSGPDHAPVVRGAGPPARPEARGALRPGTVPTAGSPTPRGRAGDRVVPDE</sequence>
<dbReference type="Proteomes" id="UP001501710">
    <property type="component" value="Unassembled WGS sequence"/>
</dbReference>
<evidence type="ECO:0000313" key="4">
    <source>
        <dbReference type="Proteomes" id="UP001501710"/>
    </source>
</evidence>
<keyword evidence="2" id="KW-1133">Transmembrane helix</keyword>
<protein>
    <submittedName>
        <fullName evidence="3">Uncharacterized protein</fullName>
    </submittedName>
</protein>
<accession>A0ABP8C0G6</accession>
<evidence type="ECO:0000256" key="2">
    <source>
        <dbReference type="SAM" id="Phobius"/>
    </source>
</evidence>
<feature type="region of interest" description="Disordered" evidence="1">
    <location>
        <begin position="81"/>
        <end position="131"/>
    </location>
</feature>
<keyword evidence="2" id="KW-0472">Membrane</keyword>
<proteinExistence type="predicted"/>
<name>A0ABP8C0G6_9ACTN</name>
<evidence type="ECO:0000256" key="1">
    <source>
        <dbReference type="SAM" id="MobiDB-lite"/>
    </source>
</evidence>
<keyword evidence="4" id="KW-1185">Reference proteome</keyword>
<reference evidence="4" key="1">
    <citation type="journal article" date="2019" name="Int. J. Syst. Evol. Microbiol.">
        <title>The Global Catalogue of Microorganisms (GCM) 10K type strain sequencing project: providing services to taxonomists for standard genome sequencing and annotation.</title>
        <authorList>
            <consortium name="The Broad Institute Genomics Platform"/>
            <consortium name="The Broad Institute Genome Sequencing Center for Infectious Disease"/>
            <person name="Wu L."/>
            <person name="Ma J."/>
        </authorList>
    </citation>
    <scope>NUCLEOTIDE SEQUENCE [LARGE SCALE GENOMIC DNA]</scope>
    <source>
        <strain evidence="4">JCM 17440</strain>
    </source>
</reference>
<feature type="transmembrane region" description="Helical" evidence="2">
    <location>
        <begin position="36"/>
        <end position="63"/>
    </location>
</feature>
<keyword evidence="2" id="KW-0812">Transmembrane</keyword>
<gene>
    <name evidence="3" type="ORF">GCM10022254_28960</name>
</gene>
<comment type="caution">
    <text evidence="3">The sequence shown here is derived from an EMBL/GenBank/DDBJ whole genome shotgun (WGS) entry which is preliminary data.</text>
</comment>
<dbReference type="EMBL" id="BAABAS010000006">
    <property type="protein sequence ID" value="GAA4231531.1"/>
    <property type="molecule type" value="Genomic_DNA"/>
</dbReference>
<feature type="compositionally biased region" description="Basic and acidic residues" evidence="1">
    <location>
        <begin position="122"/>
        <end position="131"/>
    </location>
</feature>
<organism evidence="3 4">
    <name type="scientific">Actinomadura meridiana</name>
    <dbReference type="NCBI Taxonomy" id="559626"/>
    <lineage>
        <taxon>Bacteria</taxon>
        <taxon>Bacillati</taxon>
        <taxon>Actinomycetota</taxon>
        <taxon>Actinomycetes</taxon>
        <taxon>Streptosporangiales</taxon>
        <taxon>Thermomonosporaceae</taxon>
        <taxon>Actinomadura</taxon>
    </lineage>
</organism>
<evidence type="ECO:0000313" key="3">
    <source>
        <dbReference type="EMBL" id="GAA4231531.1"/>
    </source>
</evidence>